<dbReference type="AlphaFoldDB" id="A0A7X6DR34"/>
<dbReference type="Gene3D" id="3.40.50.300">
    <property type="entry name" value="P-loop containing nucleotide triphosphate hydrolases"/>
    <property type="match status" value="1"/>
</dbReference>
<dbReference type="Pfam" id="PF00005">
    <property type="entry name" value="ABC_tran"/>
    <property type="match status" value="1"/>
</dbReference>
<dbReference type="GO" id="GO:0005886">
    <property type="term" value="C:plasma membrane"/>
    <property type="evidence" value="ECO:0007669"/>
    <property type="project" value="TreeGrafter"/>
</dbReference>
<name>A0A7X6DR34_9BACT</name>
<dbReference type="PANTHER" id="PTHR24220">
    <property type="entry name" value="IMPORT ATP-BINDING PROTEIN"/>
    <property type="match status" value="1"/>
</dbReference>
<reference evidence="6 7" key="1">
    <citation type="journal article" date="2020" name="Nature">
        <title>Bacterial chemolithoautotrophy via manganese oxidation.</title>
        <authorList>
            <person name="Yu H."/>
            <person name="Leadbetter J.R."/>
        </authorList>
    </citation>
    <scope>NUCLEOTIDE SEQUENCE [LARGE SCALE GENOMIC DNA]</scope>
    <source>
        <strain evidence="6 7">Mn-1</strain>
    </source>
</reference>
<dbReference type="GO" id="GO:0022857">
    <property type="term" value="F:transmembrane transporter activity"/>
    <property type="evidence" value="ECO:0007669"/>
    <property type="project" value="UniProtKB-ARBA"/>
</dbReference>
<keyword evidence="1" id="KW-0813">Transport</keyword>
<dbReference type="InterPro" id="IPR017871">
    <property type="entry name" value="ABC_transporter-like_CS"/>
</dbReference>
<dbReference type="GO" id="GO:0005524">
    <property type="term" value="F:ATP binding"/>
    <property type="evidence" value="ECO:0007669"/>
    <property type="project" value="UniProtKB-KW"/>
</dbReference>
<dbReference type="GO" id="GO:0098796">
    <property type="term" value="C:membrane protein complex"/>
    <property type="evidence" value="ECO:0007669"/>
    <property type="project" value="UniProtKB-ARBA"/>
</dbReference>
<dbReference type="PROSITE" id="PS50893">
    <property type="entry name" value="ABC_TRANSPORTER_2"/>
    <property type="match status" value="1"/>
</dbReference>
<dbReference type="CDD" id="cd03255">
    <property type="entry name" value="ABC_MJ0796_LolCDE_FtsE"/>
    <property type="match status" value="1"/>
</dbReference>
<keyword evidence="2" id="KW-0547">Nucleotide-binding</keyword>
<sequence>MIQVKEVTKTYQMGEVAVRALDGISFTIDSGDFISIIGPSGSGKTTLLDILGCLSRPTSGTYLLKGEETQHLSDPDLARVRNRKIGFVFQTFHLLGRQSALANVALPLFYAGLPQEERTARAKEALAKVGLADRIHHRPNQLSGGQQQRVAIARALVNRPDIILADEPTGNLDSKSGHEIVDLLRQLHRDGHTIIMVTHDKELADSAERTIVLKDGRIVDDVKRNS</sequence>
<dbReference type="GO" id="GO:0016887">
    <property type="term" value="F:ATP hydrolysis activity"/>
    <property type="evidence" value="ECO:0007669"/>
    <property type="project" value="InterPro"/>
</dbReference>
<protein>
    <submittedName>
        <fullName evidence="6">ABC transporter ATP-binding protein</fullName>
    </submittedName>
</protein>
<dbReference type="Proteomes" id="UP000534783">
    <property type="component" value="Unassembled WGS sequence"/>
</dbReference>
<keyword evidence="7" id="KW-1185">Reference proteome</keyword>
<dbReference type="SMART" id="SM00382">
    <property type="entry name" value="AAA"/>
    <property type="match status" value="1"/>
</dbReference>
<dbReference type="InterPro" id="IPR003593">
    <property type="entry name" value="AAA+_ATPase"/>
</dbReference>
<dbReference type="InterPro" id="IPR027417">
    <property type="entry name" value="P-loop_NTPase"/>
</dbReference>
<dbReference type="InterPro" id="IPR015854">
    <property type="entry name" value="ABC_transpr_LolD-like"/>
</dbReference>
<evidence type="ECO:0000256" key="1">
    <source>
        <dbReference type="ARBA" id="ARBA00022448"/>
    </source>
</evidence>
<organism evidence="6 7">
    <name type="scientific">Candidatus Manganitrophus noduliformans</name>
    <dbReference type="NCBI Taxonomy" id="2606439"/>
    <lineage>
        <taxon>Bacteria</taxon>
        <taxon>Pseudomonadati</taxon>
        <taxon>Nitrospirota</taxon>
        <taxon>Nitrospiria</taxon>
        <taxon>Candidatus Troglogloeales</taxon>
        <taxon>Candidatus Manganitrophaceae</taxon>
        <taxon>Candidatus Manganitrophus</taxon>
    </lineage>
</organism>
<dbReference type="InterPro" id="IPR017911">
    <property type="entry name" value="MacB-like_ATP-bd"/>
</dbReference>
<dbReference type="InterPro" id="IPR003439">
    <property type="entry name" value="ABC_transporter-like_ATP-bd"/>
</dbReference>
<gene>
    <name evidence="6" type="ORF">MNODULE_13585</name>
</gene>
<evidence type="ECO:0000313" key="7">
    <source>
        <dbReference type="Proteomes" id="UP000534783"/>
    </source>
</evidence>
<comment type="caution">
    <text evidence="6">The sequence shown here is derived from an EMBL/GenBank/DDBJ whole genome shotgun (WGS) entry which is preliminary data.</text>
</comment>
<proteinExistence type="inferred from homology"/>
<accession>A0A7X6DR34</accession>
<keyword evidence="3 6" id="KW-0067">ATP-binding</keyword>
<dbReference type="EMBL" id="VTOW01000002">
    <property type="protein sequence ID" value="NKE71774.1"/>
    <property type="molecule type" value="Genomic_DNA"/>
</dbReference>
<evidence type="ECO:0000313" key="6">
    <source>
        <dbReference type="EMBL" id="NKE71774.1"/>
    </source>
</evidence>
<dbReference type="PROSITE" id="PS00211">
    <property type="entry name" value="ABC_TRANSPORTER_1"/>
    <property type="match status" value="1"/>
</dbReference>
<evidence type="ECO:0000256" key="4">
    <source>
        <dbReference type="ARBA" id="ARBA00038388"/>
    </source>
</evidence>
<evidence type="ECO:0000259" key="5">
    <source>
        <dbReference type="PROSITE" id="PS50893"/>
    </source>
</evidence>
<dbReference type="FunFam" id="3.40.50.300:FF:000032">
    <property type="entry name" value="Export ABC transporter ATP-binding protein"/>
    <property type="match status" value="1"/>
</dbReference>
<evidence type="ECO:0000256" key="3">
    <source>
        <dbReference type="ARBA" id="ARBA00022840"/>
    </source>
</evidence>
<dbReference type="PANTHER" id="PTHR24220:SF86">
    <property type="entry name" value="ABC TRANSPORTER ABCH.1"/>
    <property type="match status" value="1"/>
</dbReference>
<comment type="similarity">
    <text evidence="4">Belongs to the ABC transporter superfamily. Macrolide exporter (TC 3.A.1.122) family.</text>
</comment>
<feature type="domain" description="ABC transporter" evidence="5">
    <location>
        <begin position="2"/>
        <end position="226"/>
    </location>
</feature>
<dbReference type="SUPFAM" id="SSF52540">
    <property type="entry name" value="P-loop containing nucleoside triphosphate hydrolases"/>
    <property type="match status" value="1"/>
</dbReference>
<evidence type="ECO:0000256" key="2">
    <source>
        <dbReference type="ARBA" id="ARBA00022741"/>
    </source>
</evidence>